<comment type="caution">
    <text evidence="3">The sequence shown here is derived from an EMBL/GenBank/DDBJ whole genome shotgun (WGS) entry which is preliminary data.</text>
</comment>
<sequence>MNLSLDTIRNGVSWPDVMAKLPKVPVASAISGLIVAALILMIPNPLFEAFIVRTGLPDIFSAAEPPLGARARIYLALIAALIVTTGAWIALSVVVGRKRRTPRADFGYHYDAEEAEEQPVRRRADFHPDAPYRRPIMAGDDLGAPLDLVDVVPEDFEEEEPLELSMADILEDEVPAAEEAEPEIAEPEPAPQPALEPELESEFAQAPEADEEPLAADPVAEPVAEESDEEPIFTVPLRPRETEAAQAPEPTQEPLAEPVVQPAPVQAEAKPQPGDARAELAELVTRLEAGLERRRAHKGGTAQAASQTESPATSPATSNVTPHPVAEPGNDREAALREALDALQKLTAKGA</sequence>
<gene>
    <name evidence="3" type="ORF">H6P80_12415</name>
</gene>
<feature type="compositionally biased region" description="Acidic residues" evidence="1">
    <location>
        <begin position="175"/>
        <end position="186"/>
    </location>
</feature>
<dbReference type="AlphaFoldDB" id="A0A842I124"/>
<feature type="transmembrane region" description="Helical" evidence="2">
    <location>
        <begin position="73"/>
        <end position="95"/>
    </location>
</feature>
<accession>A0A842I124</accession>
<dbReference type="RefSeq" id="WP_185801677.1">
    <property type="nucleotide sequence ID" value="NZ_JACJVJ010000002.1"/>
</dbReference>
<evidence type="ECO:0000313" key="4">
    <source>
        <dbReference type="Proteomes" id="UP000564378"/>
    </source>
</evidence>
<evidence type="ECO:0000256" key="1">
    <source>
        <dbReference type="SAM" id="MobiDB-lite"/>
    </source>
</evidence>
<proteinExistence type="predicted"/>
<evidence type="ECO:0000256" key="2">
    <source>
        <dbReference type="SAM" id="Phobius"/>
    </source>
</evidence>
<protein>
    <submittedName>
        <fullName evidence="3">Uncharacterized protein</fullName>
    </submittedName>
</protein>
<dbReference type="Proteomes" id="UP000564378">
    <property type="component" value="Unassembled WGS sequence"/>
</dbReference>
<keyword evidence="2" id="KW-0472">Membrane</keyword>
<feature type="region of interest" description="Disordered" evidence="1">
    <location>
        <begin position="175"/>
        <end position="333"/>
    </location>
</feature>
<feature type="transmembrane region" description="Helical" evidence="2">
    <location>
        <begin position="21"/>
        <end position="42"/>
    </location>
</feature>
<evidence type="ECO:0000313" key="3">
    <source>
        <dbReference type="EMBL" id="MBC2778421.1"/>
    </source>
</evidence>
<organism evidence="3 4">
    <name type="scientific">Parasphingopyxis marina</name>
    <dbReference type="NCBI Taxonomy" id="2761622"/>
    <lineage>
        <taxon>Bacteria</taxon>
        <taxon>Pseudomonadati</taxon>
        <taxon>Pseudomonadota</taxon>
        <taxon>Alphaproteobacteria</taxon>
        <taxon>Sphingomonadales</taxon>
        <taxon>Sphingomonadaceae</taxon>
        <taxon>Parasphingopyxis</taxon>
    </lineage>
</organism>
<reference evidence="3 4" key="1">
    <citation type="submission" date="2020-08" db="EMBL/GenBank/DDBJ databases">
        <title>Draft genome sequence of Parasphingopyxis sp. GrpM-11.</title>
        <authorList>
            <person name="Oh J."/>
            <person name="Roh D.-H."/>
        </authorList>
    </citation>
    <scope>NUCLEOTIDE SEQUENCE [LARGE SCALE GENOMIC DNA]</scope>
    <source>
        <strain evidence="3 4">GrpM-11</strain>
    </source>
</reference>
<keyword evidence="4" id="KW-1185">Reference proteome</keyword>
<keyword evidence="2" id="KW-1133">Transmembrane helix</keyword>
<name>A0A842I124_9SPHN</name>
<keyword evidence="2" id="KW-0812">Transmembrane</keyword>
<dbReference type="EMBL" id="JACJVJ010000002">
    <property type="protein sequence ID" value="MBC2778421.1"/>
    <property type="molecule type" value="Genomic_DNA"/>
</dbReference>
<feature type="compositionally biased region" description="Polar residues" evidence="1">
    <location>
        <begin position="303"/>
        <end position="321"/>
    </location>
</feature>